<dbReference type="SUPFAM" id="SSF88659">
    <property type="entry name" value="Sigma3 and sigma4 domains of RNA polymerase sigma factors"/>
    <property type="match status" value="1"/>
</dbReference>
<sequence length="168" mass="18595">MTRRPGALPINMDFTTYVAARRTRLVRTAVLLGCPRADAEDVVQTALLKCYRSWRRVVRADHPDAYVHRVLVTTLADARARRWHGELPTETLPEADHDSDADGWAVGIAVRRALAELSPEHREVLVLRFYADLSERDTAAALGVAPGTVKSRTSRALAALAPHVEAPR</sequence>
<feature type="domain" description="RNA polymerase sigma-70 region 2" evidence="6">
    <location>
        <begin position="22"/>
        <end position="83"/>
    </location>
</feature>
<dbReference type="InterPro" id="IPR014325">
    <property type="entry name" value="RNA_pol_sigma-E_actinobac"/>
</dbReference>
<dbReference type="InterPro" id="IPR013325">
    <property type="entry name" value="RNA_pol_sigma_r2"/>
</dbReference>
<dbReference type="InterPro" id="IPR039425">
    <property type="entry name" value="RNA_pol_sigma-70-like"/>
</dbReference>
<keyword evidence="4" id="KW-0238">DNA-binding</keyword>
<evidence type="ECO:0000256" key="2">
    <source>
        <dbReference type="ARBA" id="ARBA00023015"/>
    </source>
</evidence>
<gene>
    <name evidence="8" type="ORF">SHK19_19740</name>
</gene>
<dbReference type="InterPro" id="IPR013324">
    <property type="entry name" value="RNA_pol_sigma_r3/r4-like"/>
</dbReference>
<evidence type="ECO:0000259" key="7">
    <source>
        <dbReference type="Pfam" id="PF08281"/>
    </source>
</evidence>
<dbReference type="InterPro" id="IPR036388">
    <property type="entry name" value="WH-like_DNA-bd_sf"/>
</dbReference>
<keyword evidence="9" id="KW-1185">Reference proteome</keyword>
<evidence type="ECO:0000256" key="3">
    <source>
        <dbReference type="ARBA" id="ARBA00023082"/>
    </source>
</evidence>
<dbReference type="CDD" id="cd06171">
    <property type="entry name" value="Sigma70_r4"/>
    <property type="match status" value="1"/>
</dbReference>
<evidence type="ECO:0000256" key="5">
    <source>
        <dbReference type="ARBA" id="ARBA00023163"/>
    </source>
</evidence>
<comment type="similarity">
    <text evidence="1">Belongs to the sigma-70 factor family. ECF subfamily.</text>
</comment>
<organism evidence="8 9">
    <name type="scientific">Nocardioides bizhenqiangii</name>
    <dbReference type="NCBI Taxonomy" id="3095076"/>
    <lineage>
        <taxon>Bacteria</taxon>
        <taxon>Bacillati</taxon>
        <taxon>Actinomycetota</taxon>
        <taxon>Actinomycetes</taxon>
        <taxon>Propionibacteriales</taxon>
        <taxon>Nocardioidaceae</taxon>
        <taxon>Nocardioides</taxon>
    </lineage>
</organism>
<evidence type="ECO:0000256" key="4">
    <source>
        <dbReference type="ARBA" id="ARBA00023125"/>
    </source>
</evidence>
<dbReference type="PANTHER" id="PTHR43133">
    <property type="entry name" value="RNA POLYMERASE ECF-TYPE SIGMA FACTO"/>
    <property type="match status" value="1"/>
</dbReference>
<dbReference type="Proteomes" id="UP001327225">
    <property type="component" value="Chromosome"/>
</dbReference>
<evidence type="ECO:0000313" key="8">
    <source>
        <dbReference type="EMBL" id="WQQ26181.1"/>
    </source>
</evidence>
<dbReference type="NCBIfam" id="TIGR02983">
    <property type="entry name" value="SigE-fam_strep"/>
    <property type="match status" value="1"/>
</dbReference>
<dbReference type="Gene3D" id="1.10.1740.10">
    <property type="match status" value="1"/>
</dbReference>
<dbReference type="InterPro" id="IPR013249">
    <property type="entry name" value="RNA_pol_sigma70_r4_t2"/>
</dbReference>
<feature type="domain" description="RNA polymerase sigma factor 70 region 4 type 2" evidence="7">
    <location>
        <begin position="109"/>
        <end position="160"/>
    </location>
</feature>
<dbReference type="Pfam" id="PF04542">
    <property type="entry name" value="Sigma70_r2"/>
    <property type="match status" value="1"/>
</dbReference>
<dbReference type="Gene3D" id="1.10.10.10">
    <property type="entry name" value="Winged helix-like DNA-binding domain superfamily/Winged helix DNA-binding domain"/>
    <property type="match status" value="1"/>
</dbReference>
<dbReference type="InterPro" id="IPR007627">
    <property type="entry name" value="RNA_pol_sigma70_r2"/>
</dbReference>
<keyword evidence="5" id="KW-0804">Transcription</keyword>
<dbReference type="InterPro" id="IPR014284">
    <property type="entry name" value="RNA_pol_sigma-70_dom"/>
</dbReference>
<dbReference type="PANTHER" id="PTHR43133:SF50">
    <property type="entry name" value="ECF RNA POLYMERASE SIGMA FACTOR SIGM"/>
    <property type="match status" value="1"/>
</dbReference>
<dbReference type="EMBL" id="CP141059">
    <property type="protein sequence ID" value="WQQ26181.1"/>
    <property type="molecule type" value="Genomic_DNA"/>
</dbReference>
<dbReference type="NCBIfam" id="TIGR02937">
    <property type="entry name" value="sigma70-ECF"/>
    <property type="match status" value="1"/>
</dbReference>
<proteinExistence type="inferred from homology"/>
<evidence type="ECO:0000256" key="1">
    <source>
        <dbReference type="ARBA" id="ARBA00010641"/>
    </source>
</evidence>
<dbReference type="RefSeq" id="WP_322937233.1">
    <property type="nucleotide sequence ID" value="NZ_CP141059.1"/>
</dbReference>
<reference evidence="9" key="1">
    <citation type="submission" date="2023-12" db="EMBL/GenBank/DDBJ databases">
        <title>Novel species in genus Nocardioides.</title>
        <authorList>
            <person name="Zhou H."/>
        </authorList>
    </citation>
    <scope>NUCLEOTIDE SEQUENCE [LARGE SCALE GENOMIC DNA]</scope>
    <source>
        <strain evidence="9">HM61</strain>
    </source>
</reference>
<dbReference type="SUPFAM" id="SSF88946">
    <property type="entry name" value="Sigma2 domain of RNA polymerase sigma factors"/>
    <property type="match status" value="1"/>
</dbReference>
<keyword evidence="2" id="KW-0805">Transcription regulation</keyword>
<protein>
    <submittedName>
        <fullName evidence="8">SigE family RNA polymerase sigma factor</fullName>
    </submittedName>
</protein>
<keyword evidence="3" id="KW-0731">Sigma factor</keyword>
<evidence type="ECO:0000313" key="9">
    <source>
        <dbReference type="Proteomes" id="UP001327225"/>
    </source>
</evidence>
<name>A0ABZ0ZQE7_9ACTN</name>
<evidence type="ECO:0000259" key="6">
    <source>
        <dbReference type="Pfam" id="PF04542"/>
    </source>
</evidence>
<dbReference type="Pfam" id="PF08281">
    <property type="entry name" value="Sigma70_r4_2"/>
    <property type="match status" value="1"/>
</dbReference>
<accession>A0ABZ0ZQE7</accession>